<evidence type="ECO:0000313" key="4">
    <source>
        <dbReference type="Proteomes" id="UP001428290"/>
    </source>
</evidence>
<keyword evidence="1" id="KW-0808">Transferase</keyword>
<evidence type="ECO:0000259" key="2">
    <source>
        <dbReference type="Pfam" id="PF13439"/>
    </source>
</evidence>
<protein>
    <submittedName>
        <fullName evidence="3">D-inositol-3-phosphate glycosyltransferase</fullName>
    </submittedName>
</protein>
<accession>A0ABP9WWL9</accession>
<keyword evidence="4" id="KW-1185">Reference proteome</keyword>
<dbReference type="SUPFAM" id="SSF53756">
    <property type="entry name" value="UDP-Glycosyltransferase/glycogen phosphorylase"/>
    <property type="match status" value="1"/>
</dbReference>
<evidence type="ECO:0000313" key="3">
    <source>
        <dbReference type="EMBL" id="GAA5527550.1"/>
    </source>
</evidence>
<reference evidence="3 4" key="1">
    <citation type="submission" date="2024-02" db="EMBL/GenBank/DDBJ databases">
        <title>Herpetosiphon gulosus NBRC 112829.</title>
        <authorList>
            <person name="Ichikawa N."/>
            <person name="Katano-Makiyama Y."/>
            <person name="Hidaka K."/>
        </authorList>
    </citation>
    <scope>NUCLEOTIDE SEQUENCE [LARGE SCALE GENOMIC DNA]</scope>
    <source>
        <strain evidence="3 4">NBRC 112829</strain>
    </source>
</reference>
<evidence type="ECO:0000256" key="1">
    <source>
        <dbReference type="ARBA" id="ARBA00022679"/>
    </source>
</evidence>
<dbReference type="Proteomes" id="UP001428290">
    <property type="component" value="Unassembled WGS sequence"/>
</dbReference>
<name>A0ABP9WWL9_9CHLR</name>
<dbReference type="InterPro" id="IPR028098">
    <property type="entry name" value="Glyco_trans_4-like_N"/>
</dbReference>
<organism evidence="3 4">
    <name type="scientific">Herpetosiphon gulosus</name>
    <dbReference type="NCBI Taxonomy" id="1973496"/>
    <lineage>
        <taxon>Bacteria</taxon>
        <taxon>Bacillati</taxon>
        <taxon>Chloroflexota</taxon>
        <taxon>Chloroflexia</taxon>
        <taxon>Herpetosiphonales</taxon>
        <taxon>Herpetosiphonaceae</taxon>
        <taxon>Herpetosiphon</taxon>
    </lineage>
</organism>
<proteinExistence type="predicted"/>
<dbReference type="PANTHER" id="PTHR46401">
    <property type="entry name" value="GLYCOSYLTRANSFERASE WBBK-RELATED"/>
    <property type="match status" value="1"/>
</dbReference>
<dbReference type="CDD" id="cd03801">
    <property type="entry name" value="GT4_PimA-like"/>
    <property type="match status" value="1"/>
</dbReference>
<dbReference type="Pfam" id="PF13692">
    <property type="entry name" value="Glyco_trans_1_4"/>
    <property type="match status" value="1"/>
</dbReference>
<dbReference type="RefSeq" id="WP_345721176.1">
    <property type="nucleotide sequence ID" value="NZ_BAABRU010000004.1"/>
</dbReference>
<feature type="domain" description="Glycosyltransferase subfamily 4-like N-terminal" evidence="2">
    <location>
        <begin position="75"/>
        <end position="151"/>
    </location>
</feature>
<dbReference type="Pfam" id="PF13439">
    <property type="entry name" value="Glyco_transf_4"/>
    <property type="match status" value="1"/>
</dbReference>
<sequence>MSITIYPIPRLLATNPYLDLLYAPFGAWPDVPIVRLPFAQTLHHGLLHGDQRVLHWHFFDELTQQPSQAATALRSMSFIALLRLLGWRGARLVWTAHNLEPHELCYPQWAQRCYQAMAQAADQIIVHSQAAAQLLDQRYRVAAKTNVIAHGSYIGIYGEPLEQAAAREHLQLVPKGFVALNLGTLRPYKGVELLLEAWSAELGRLLIVGAAKDPRYAEHLQQHATDPSITLRPQFIADALLPAWFAAADVVVLPYRKTLTSGMLLAALSYATPVIAPDLPPVRELIRDGENGFLFEVNNSASLSVALQRASAHPNPQALRKNALQTVQALDWGQIASQTAAVYRRLFEKPA</sequence>
<comment type="caution">
    <text evidence="3">The sequence shown here is derived from an EMBL/GenBank/DDBJ whole genome shotgun (WGS) entry which is preliminary data.</text>
</comment>
<dbReference type="EMBL" id="BAABRU010000004">
    <property type="protein sequence ID" value="GAA5527550.1"/>
    <property type="molecule type" value="Genomic_DNA"/>
</dbReference>
<dbReference type="Gene3D" id="3.40.50.2000">
    <property type="entry name" value="Glycogen Phosphorylase B"/>
    <property type="match status" value="2"/>
</dbReference>
<gene>
    <name evidence="3" type="primary">mshA_9</name>
    <name evidence="3" type="ORF">Hgul01_01337</name>
</gene>
<dbReference type="PANTHER" id="PTHR46401:SF2">
    <property type="entry name" value="GLYCOSYLTRANSFERASE WBBK-RELATED"/>
    <property type="match status" value="1"/>
</dbReference>